<dbReference type="InterPro" id="IPR022789">
    <property type="entry name" value="ParD"/>
</dbReference>
<evidence type="ECO:0000313" key="3">
    <source>
        <dbReference type="EMBL" id="EGF91390.1"/>
    </source>
</evidence>
<accession>F4QME9</accession>
<proteinExistence type="inferred from homology"/>
<reference evidence="4" key="1">
    <citation type="submission" date="2011-03" db="EMBL/GenBank/DDBJ databases">
        <title>Draft genome sequence of Brevundimonas diminuta.</title>
        <authorList>
            <person name="Brown P.J.B."/>
            <person name="Buechlein A."/>
            <person name="Hemmerich C."/>
            <person name="Brun Y.V."/>
        </authorList>
    </citation>
    <scope>NUCLEOTIDE SEQUENCE [LARGE SCALE GENOMIC DNA]</scope>
    <source>
        <strain evidence="4">C19</strain>
    </source>
</reference>
<dbReference type="OrthoDB" id="9815501at2"/>
<dbReference type="RefSeq" id="WP_006273590.1">
    <property type="nucleotide sequence ID" value="NZ_GL883078.1"/>
</dbReference>
<dbReference type="eggNOG" id="COG3609">
    <property type="taxonomic scope" value="Bacteria"/>
</dbReference>
<name>F4QME9_9CAUL</name>
<evidence type="ECO:0000313" key="4">
    <source>
        <dbReference type="Proteomes" id="UP000006512"/>
    </source>
</evidence>
<dbReference type="InterPro" id="IPR038296">
    <property type="entry name" value="ParD_sf"/>
</dbReference>
<sequence length="89" mass="9842">MAGTSASLGRHFEGLVKRLVADGRYNNASEVVRDGLRMVEERERRLAALDAAVERSHADIQAGRTNPAEEVFDRLQAKYADMAKARGEL</sequence>
<dbReference type="SUPFAM" id="SSF47598">
    <property type="entry name" value="Ribbon-helix-helix"/>
    <property type="match status" value="1"/>
</dbReference>
<dbReference type="PANTHER" id="PTHR36582">
    <property type="entry name" value="ANTITOXIN PARD"/>
    <property type="match status" value="1"/>
</dbReference>
<evidence type="ECO:0000256" key="1">
    <source>
        <dbReference type="ARBA" id="ARBA00008580"/>
    </source>
</evidence>
<dbReference type="Proteomes" id="UP000006512">
    <property type="component" value="Unassembled WGS sequence"/>
</dbReference>
<dbReference type="STRING" id="715226.ABI_28060"/>
<dbReference type="Gene3D" id="6.10.10.120">
    <property type="entry name" value="Antitoxin ParD1-like"/>
    <property type="match status" value="1"/>
</dbReference>
<dbReference type="NCBIfam" id="TIGR02606">
    <property type="entry name" value="antidote_CC2985"/>
    <property type="match status" value="1"/>
</dbReference>
<dbReference type="AlphaFoldDB" id="F4QME9"/>
<dbReference type="EMBL" id="GL883078">
    <property type="protein sequence ID" value="EGF91390.1"/>
    <property type="molecule type" value="Genomic_DNA"/>
</dbReference>
<dbReference type="Pfam" id="PF03693">
    <property type="entry name" value="ParD_antitoxin"/>
    <property type="match status" value="1"/>
</dbReference>
<comment type="similarity">
    <text evidence="1">Belongs to the ParD antitoxin family.</text>
</comment>
<dbReference type="InterPro" id="IPR010985">
    <property type="entry name" value="Ribbon_hlx_hlx"/>
</dbReference>
<keyword evidence="2" id="KW-1277">Toxin-antitoxin system</keyword>
<evidence type="ECO:0000256" key="2">
    <source>
        <dbReference type="ARBA" id="ARBA00022649"/>
    </source>
</evidence>
<dbReference type="HOGENOM" id="CLU_144805_6_0_5"/>
<organism evidence="3 4">
    <name type="scientific">Asticcacaulis biprosthecium C19</name>
    <dbReference type="NCBI Taxonomy" id="715226"/>
    <lineage>
        <taxon>Bacteria</taxon>
        <taxon>Pseudomonadati</taxon>
        <taxon>Pseudomonadota</taxon>
        <taxon>Alphaproteobacteria</taxon>
        <taxon>Caulobacterales</taxon>
        <taxon>Caulobacteraceae</taxon>
        <taxon>Asticcacaulis</taxon>
    </lineage>
</organism>
<gene>
    <name evidence="3" type="ORF">ABI_28060</name>
</gene>
<keyword evidence="4" id="KW-1185">Reference proteome</keyword>
<dbReference type="GO" id="GO:0006355">
    <property type="term" value="P:regulation of DNA-templated transcription"/>
    <property type="evidence" value="ECO:0007669"/>
    <property type="project" value="InterPro"/>
</dbReference>
<dbReference type="PANTHER" id="PTHR36582:SF2">
    <property type="entry name" value="ANTITOXIN PARD"/>
    <property type="match status" value="1"/>
</dbReference>
<protein>
    <submittedName>
        <fullName evidence="3">Hypothetical UPF0156 family protein</fullName>
    </submittedName>
</protein>